<evidence type="ECO:0000313" key="2">
    <source>
        <dbReference type="Proteomes" id="UP000604046"/>
    </source>
</evidence>
<gene>
    <name evidence="1" type="ORF">SNAT2548_LOCUS23204</name>
</gene>
<dbReference type="AlphaFoldDB" id="A0A812R9A5"/>
<accession>A0A812R9A5</accession>
<dbReference type="Proteomes" id="UP000604046">
    <property type="component" value="Unassembled WGS sequence"/>
</dbReference>
<comment type="caution">
    <text evidence="1">The sequence shown here is derived from an EMBL/GenBank/DDBJ whole genome shotgun (WGS) entry which is preliminary data.</text>
</comment>
<proteinExistence type="predicted"/>
<keyword evidence="2" id="KW-1185">Reference proteome</keyword>
<reference evidence="1" key="1">
    <citation type="submission" date="2021-02" db="EMBL/GenBank/DDBJ databases">
        <authorList>
            <person name="Dougan E. K."/>
            <person name="Rhodes N."/>
            <person name="Thang M."/>
            <person name="Chan C."/>
        </authorList>
    </citation>
    <scope>NUCLEOTIDE SEQUENCE</scope>
</reference>
<dbReference type="EMBL" id="CAJNDS010002313">
    <property type="protein sequence ID" value="CAE7426395.1"/>
    <property type="molecule type" value="Genomic_DNA"/>
</dbReference>
<protein>
    <submittedName>
        <fullName evidence="1">Uncharacterized protein</fullName>
    </submittedName>
</protein>
<name>A0A812R9A5_9DINO</name>
<sequence length="224" mass="25223">MLAAWIALRRAARLRREGRSALQLLSRMPHGPCKVLSGFLDLPQLEVLAELRPAWDFSTELRLAERALERQACWAVLCGSEVFQPFGSTSSFKLHVLRKQLSQTVVCSCTELSVITAESTGKRKIMLGDIWYDAMTQAMEKDVPVLQWFVADRQEPTAVNGDTWHGAAQALGTLGGRSWVERARHLKMRKTSWTYSWYTLTLPLFLDDMKEADALLVQLGLTAS</sequence>
<dbReference type="OrthoDB" id="421875at2759"/>
<organism evidence="1 2">
    <name type="scientific">Symbiodinium natans</name>
    <dbReference type="NCBI Taxonomy" id="878477"/>
    <lineage>
        <taxon>Eukaryota</taxon>
        <taxon>Sar</taxon>
        <taxon>Alveolata</taxon>
        <taxon>Dinophyceae</taxon>
        <taxon>Suessiales</taxon>
        <taxon>Symbiodiniaceae</taxon>
        <taxon>Symbiodinium</taxon>
    </lineage>
</organism>
<evidence type="ECO:0000313" key="1">
    <source>
        <dbReference type="EMBL" id="CAE7426395.1"/>
    </source>
</evidence>